<evidence type="ECO:0000313" key="1">
    <source>
        <dbReference type="EMBL" id="GAH34641.1"/>
    </source>
</evidence>
<proteinExistence type="predicted"/>
<dbReference type="EMBL" id="BARU01007948">
    <property type="protein sequence ID" value="GAH34641.1"/>
    <property type="molecule type" value="Genomic_DNA"/>
</dbReference>
<reference evidence="1" key="1">
    <citation type="journal article" date="2014" name="Front. Microbiol.">
        <title>High frequency of phylogenetically diverse reductive dehalogenase-homologous genes in deep subseafloor sedimentary metagenomes.</title>
        <authorList>
            <person name="Kawai M."/>
            <person name="Futagami T."/>
            <person name="Toyoda A."/>
            <person name="Takaki Y."/>
            <person name="Nishi S."/>
            <person name="Hori S."/>
            <person name="Arai W."/>
            <person name="Tsubouchi T."/>
            <person name="Morono Y."/>
            <person name="Uchiyama I."/>
            <person name="Ito T."/>
            <person name="Fujiyama A."/>
            <person name="Inagaki F."/>
            <person name="Takami H."/>
        </authorList>
    </citation>
    <scope>NUCLEOTIDE SEQUENCE</scope>
    <source>
        <strain evidence="1">Expedition CK06-06</strain>
    </source>
</reference>
<gene>
    <name evidence="1" type="ORF">S03H2_15615</name>
</gene>
<organism evidence="1">
    <name type="scientific">marine sediment metagenome</name>
    <dbReference type="NCBI Taxonomy" id="412755"/>
    <lineage>
        <taxon>unclassified sequences</taxon>
        <taxon>metagenomes</taxon>
        <taxon>ecological metagenomes</taxon>
    </lineage>
</organism>
<dbReference type="AlphaFoldDB" id="X1EMQ7"/>
<feature type="non-terminal residue" evidence="1">
    <location>
        <position position="42"/>
    </location>
</feature>
<comment type="caution">
    <text evidence="1">The sequence shown here is derived from an EMBL/GenBank/DDBJ whole genome shotgun (WGS) entry which is preliminary data.</text>
</comment>
<sequence>MSIGHGIRNDILGYLGTSTGNRKCPHSTKLMYGCQAPDYDPI</sequence>
<protein>
    <submittedName>
        <fullName evidence="1">Uncharacterized protein</fullName>
    </submittedName>
</protein>
<accession>X1EMQ7</accession>
<name>X1EMQ7_9ZZZZ</name>